<dbReference type="OrthoDB" id="1625426at2"/>
<dbReference type="Proteomes" id="UP000050898">
    <property type="component" value="Unassembled WGS sequence"/>
</dbReference>
<gene>
    <name evidence="2" type="ORF">FD00_GL002517</name>
</gene>
<dbReference type="InterPro" id="IPR007499">
    <property type="entry name" value="ERF_bacteria_virus"/>
</dbReference>
<evidence type="ECO:0000256" key="1">
    <source>
        <dbReference type="SAM" id="MobiDB-lite"/>
    </source>
</evidence>
<dbReference type="RefSeq" id="WP_003689676.1">
    <property type="nucleotide sequence ID" value="NZ_AKKT01000110.1"/>
</dbReference>
<dbReference type="PATRIC" id="fig|1046596.6.peg.2649"/>
<dbReference type="Pfam" id="PF04404">
    <property type="entry name" value="ERF"/>
    <property type="match status" value="1"/>
</dbReference>
<evidence type="ECO:0000313" key="3">
    <source>
        <dbReference type="Proteomes" id="UP000050898"/>
    </source>
</evidence>
<sequence>MTEEKQSALVTIQSTLKAPKGQYNSFGNYKYRSTEDILTALKPILRALNSTLTITDEPTLIGEWHYIKATATLATPDGEFKTTGYAREADKKKGMDESQITGTASSYARKYALNGLFLIDDTKDADTDEHYNQTNRETKKTTNQSAKKSYQKNDPLIQKKALITGYAKAIALATQSDVKTVQQEALKQAATKPEWKTADANEKANITCHILEEMKNSLGKDKVFEEV</sequence>
<name>J1F2J2_9LACO</name>
<organism evidence="2 3">
    <name type="scientific">Liquorilactobacillus mali KCTC 3596 = DSM 20444</name>
    <dbReference type="NCBI Taxonomy" id="1046596"/>
    <lineage>
        <taxon>Bacteria</taxon>
        <taxon>Bacillati</taxon>
        <taxon>Bacillota</taxon>
        <taxon>Bacilli</taxon>
        <taxon>Lactobacillales</taxon>
        <taxon>Lactobacillaceae</taxon>
        <taxon>Liquorilactobacillus</taxon>
    </lineage>
</organism>
<feature type="compositionally biased region" description="Basic and acidic residues" evidence="1">
    <location>
        <begin position="126"/>
        <end position="140"/>
    </location>
</feature>
<dbReference type="AlphaFoldDB" id="J1F2J2"/>
<dbReference type="EMBL" id="AYYH01000093">
    <property type="protein sequence ID" value="KRN07819.1"/>
    <property type="molecule type" value="Genomic_DNA"/>
</dbReference>
<keyword evidence="3" id="KW-1185">Reference proteome</keyword>
<accession>J1F2J2</accession>
<protein>
    <submittedName>
        <fullName evidence="2">Sak2</fullName>
    </submittedName>
</protein>
<comment type="caution">
    <text evidence="2">The sequence shown here is derived from an EMBL/GenBank/DDBJ whole genome shotgun (WGS) entry which is preliminary data.</text>
</comment>
<dbReference type="GeneID" id="98316853"/>
<reference evidence="2 3" key="1">
    <citation type="journal article" date="2015" name="Genome Announc.">
        <title>Expanding the biotechnology potential of lactobacilli through comparative genomics of 213 strains and associated genera.</title>
        <authorList>
            <person name="Sun Z."/>
            <person name="Harris H.M."/>
            <person name="McCann A."/>
            <person name="Guo C."/>
            <person name="Argimon S."/>
            <person name="Zhang W."/>
            <person name="Yang X."/>
            <person name="Jeffery I.B."/>
            <person name="Cooney J.C."/>
            <person name="Kagawa T.F."/>
            <person name="Liu W."/>
            <person name="Song Y."/>
            <person name="Salvetti E."/>
            <person name="Wrobel A."/>
            <person name="Rasinkangas P."/>
            <person name="Parkhill J."/>
            <person name="Rea M.C."/>
            <person name="O'Sullivan O."/>
            <person name="Ritari J."/>
            <person name="Douillard F.P."/>
            <person name="Paul Ross R."/>
            <person name="Yang R."/>
            <person name="Briner A.E."/>
            <person name="Felis G.E."/>
            <person name="de Vos W.M."/>
            <person name="Barrangou R."/>
            <person name="Klaenhammer T.R."/>
            <person name="Caufield P.W."/>
            <person name="Cui Y."/>
            <person name="Zhang H."/>
            <person name="O'Toole P.W."/>
        </authorList>
    </citation>
    <scope>NUCLEOTIDE SEQUENCE [LARGE SCALE GENOMIC DNA]</scope>
    <source>
        <strain evidence="2 3">DSM 20444</strain>
    </source>
</reference>
<feature type="region of interest" description="Disordered" evidence="1">
    <location>
        <begin position="126"/>
        <end position="151"/>
    </location>
</feature>
<evidence type="ECO:0000313" key="2">
    <source>
        <dbReference type="EMBL" id="KRN07819.1"/>
    </source>
</evidence>
<proteinExistence type="predicted"/>